<sequence>MPSLETAGLQSTVSDSATGLTSTFTQSATGTGLQTATSTGYVYSYATSKIVRTAVAAGVIVLAITAIVLFFKVSSWIRLRQRLRRQRLLALSIQSERQANAYEVAAWSDEPGVLPVSTRGPGFDQSRERKSRKERKNEMKAWKRGGANAYALHEWEGVAS</sequence>
<organism evidence="3 4">
    <name type="scientific">Cryptococcus amylolentus CBS 6039</name>
    <dbReference type="NCBI Taxonomy" id="1295533"/>
    <lineage>
        <taxon>Eukaryota</taxon>
        <taxon>Fungi</taxon>
        <taxon>Dikarya</taxon>
        <taxon>Basidiomycota</taxon>
        <taxon>Agaricomycotina</taxon>
        <taxon>Tremellomycetes</taxon>
        <taxon>Tremellales</taxon>
        <taxon>Cryptococcaceae</taxon>
        <taxon>Cryptococcus</taxon>
    </lineage>
</organism>
<dbReference type="Proteomes" id="UP000094065">
    <property type="component" value="Unassembled WGS sequence"/>
</dbReference>
<feature type="region of interest" description="Disordered" evidence="1">
    <location>
        <begin position="117"/>
        <end position="140"/>
    </location>
</feature>
<keyword evidence="4" id="KW-1185">Reference proteome</keyword>
<dbReference type="OrthoDB" id="2573934at2759"/>
<name>A0A1E3HVI2_9TREE</name>
<reference evidence="3 4" key="1">
    <citation type="submission" date="2016-06" db="EMBL/GenBank/DDBJ databases">
        <title>Evolution of pathogenesis and genome organization in the Tremellales.</title>
        <authorList>
            <person name="Cuomo C."/>
            <person name="Litvintseva A."/>
            <person name="Heitman J."/>
            <person name="Chen Y."/>
            <person name="Sun S."/>
            <person name="Springer D."/>
            <person name="Dromer F."/>
            <person name="Young S."/>
            <person name="Zeng Q."/>
            <person name="Chapman S."/>
            <person name="Gujja S."/>
            <person name="Saif S."/>
            <person name="Birren B."/>
        </authorList>
    </citation>
    <scope>NUCLEOTIDE SEQUENCE [LARGE SCALE GENOMIC DNA]</scope>
    <source>
        <strain evidence="3 4">CBS 6039</strain>
    </source>
</reference>
<dbReference type="RefSeq" id="XP_018994603.1">
    <property type="nucleotide sequence ID" value="XM_019137577.1"/>
</dbReference>
<evidence type="ECO:0000313" key="4">
    <source>
        <dbReference type="Proteomes" id="UP000094065"/>
    </source>
</evidence>
<evidence type="ECO:0000256" key="2">
    <source>
        <dbReference type="SAM" id="Phobius"/>
    </source>
</evidence>
<protein>
    <submittedName>
        <fullName evidence="3">Uncharacterized protein</fullName>
    </submittedName>
</protein>
<dbReference type="AlphaFoldDB" id="A0A1E3HVI2"/>
<keyword evidence="2" id="KW-0472">Membrane</keyword>
<accession>A0A1E3HVI2</accession>
<keyword evidence="2" id="KW-1133">Transmembrane helix</keyword>
<keyword evidence="2" id="KW-0812">Transmembrane</keyword>
<proteinExistence type="predicted"/>
<evidence type="ECO:0000256" key="1">
    <source>
        <dbReference type="SAM" id="MobiDB-lite"/>
    </source>
</evidence>
<evidence type="ECO:0000313" key="3">
    <source>
        <dbReference type="EMBL" id="ODN79756.1"/>
    </source>
</evidence>
<dbReference type="GeneID" id="30154977"/>
<comment type="caution">
    <text evidence="3">The sequence shown here is derived from an EMBL/GenBank/DDBJ whole genome shotgun (WGS) entry which is preliminary data.</text>
</comment>
<dbReference type="EMBL" id="AWGJ01000005">
    <property type="protein sequence ID" value="ODN79756.1"/>
    <property type="molecule type" value="Genomic_DNA"/>
</dbReference>
<feature type="transmembrane region" description="Helical" evidence="2">
    <location>
        <begin position="54"/>
        <end position="77"/>
    </location>
</feature>
<gene>
    <name evidence="3" type="ORF">L202_03668</name>
</gene>